<dbReference type="RefSeq" id="WP_140649568.1">
    <property type="nucleotide sequence ID" value="NZ_RCZO01000001.1"/>
</dbReference>
<protein>
    <submittedName>
        <fullName evidence="5">ArsR family transcriptional regulator</fullName>
    </submittedName>
</protein>
<dbReference type="GO" id="GO:0003700">
    <property type="term" value="F:DNA-binding transcription factor activity"/>
    <property type="evidence" value="ECO:0007669"/>
    <property type="project" value="InterPro"/>
</dbReference>
<reference evidence="5 6" key="1">
    <citation type="journal article" date="2019" name="Environ. Microbiol.">
        <title>Species interactions and distinct microbial communities in high Arctic permafrost affected cryosols are associated with the CH4 and CO2 gas fluxes.</title>
        <authorList>
            <person name="Altshuler I."/>
            <person name="Hamel J."/>
            <person name="Turney S."/>
            <person name="Magnuson E."/>
            <person name="Levesque R."/>
            <person name="Greer C."/>
            <person name="Whyte L.G."/>
        </authorList>
    </citation>
    <scope>NUCLEOTIDE SEQUENCE [LARGE SCALE GENOMIC DNA]</scope>
    <source>
        <strain evidence="5 6">S13Y</strain>
    </source>
</reference>
<dbReference type="InterPro" id="IPR051081">
    <property type="entry name" value="HTH_MetalResp_TranReg"/>
</dbReference>
<dbReference type="PRINTS" id="PR00778">
    <property type="entry name" value="HTHARSR"/>
</dbReference>
<dbReference type="PANTHER" id="PTHR33154">
    <property type="entry name" value="TRANSCRIPTIONAL REGULATOR, ARSR FAMILY"/>
    <property type="match status" value="1"/>
</dbReference>
<keyword evidence="3" id="KW-0804">Transcription</keyword>
<dbReference type="CDD" id="cd00090">
    <property type="entry name" value="HTH_ARSR"/>
    <property type="match status" value="1"/>
</dbReference>
<dbReference type="EMBL" id="RCZO01000001">
    <property type="protein sequence ID" value="TPG11851.1"/>
    <property type="molecule type" value="Genomic_DNA"/>
</dbReference>
<keyword evidence="2" id="KW-0238">DNA-binding</keyword>
<evidence type="ECO:0000256" key="1">
    <source>
        <dbReference type="ARBA" id="ARBA00023015"/>
    </source>
</evidence>
<evidence type="ECO:0000259" key="4">
    <source>
        <dbReference type="PROSITE" id="PS50987"/>
    </source>
</evidence>
<evidence type="ECO:0000313" key="5">
    <source>
        <dbReference type="EMBL" id="TPG11851.1"/>
    </source>
</evidence>
<name>A0A502CJH9_9GAMM</name>
<keyword evidence="1" id="KW-0805">Transcription regulation</keyword>
<dbReference type="Gene3D" id="1.10.10.10">
    <property type="entry name" value="Winged helix-like DNA-binding domain superfamily/Winged helix DNA-binding domain"/>
    <property type="match status" value="1"/>
</dbReference>
<dbReference type="GO" id="GO:0003677">
    <property type="term" value="F:DNA binding"/>
    <property type="evidence" value="ECO:0007669"/>
    <property type="project" value="UniProtKB-KW"/>
</dbReference>
<keyword evidence="6" id="KW-1185">Reference proteome</keyword>
<proteinExistence type="predicted"/>
<dbReference type="NCBIfam" id="NF033788">
    <property type="entry name" value="HTH_metalloreg"/>
    <property type="match status" value="1"/>
</dbReference>
<organism evidence="5 6">
    <name type="scientific">Rhodanobacter glycinis</name>
    <dbReference type="NCBI Taxonomy" id="582702"/>
    <lineage>
        <taxon>Bacteria</taxon>
        <taxon>Pseudomonadati</taxon>
        <taxon>Pseudomonadota</taxon>
        <taxon>Gammaproteobacteria</taxon>
        <taxon>Lysobacterales</taxon>
        <taxon>Rhodanobacteraceae</taxon>
        <taxon>Rhodanobacter</taxon>
    </lineage>
</organism>
<dbReference type="PANTHER" id="PTHR33154:SF28">
    <property type="entry name" value="HTH-TYPE TRANSCRIPTIONAL REGULATOR YGAV-RELATED"/>
    <property type="match status" value="1"/>
</dbReference>
<evidence type="ECO:0000313" key="6">
    <source>
        <dbReference type="Proteomes" id="UP000319486"/>
    </source>
</evidence>
<comment type="caution">
    <text evidence="5">The sequence shown here is derived from an EMBL/GenBank/DDBJ whole genome shotgun (WGS) entry which is preliminary data.</text>
</comment>
<evidence type="ECO:0000256" key="3">
    <source>
        <dbReference type="ARBA" id="ARBA00023163"/>
    </source>
</evidence>
<dbReference type="Pfam" id="PF01022">
    <property type="entry name" value="HTH_5"/>
    <property type="match status" value="1"/>
</dbReference>
<sequence>MNMPADADLDLMQSRAEEASQLLKTLGNAQRLRMLCLLLDGEMSVGQINEQLPELSQSALSQHLARLRDEGLVSTRREAQTVWYTLPAGPAHAIIATLYGIYCATDTDSRGARNRRVRSAPGRTRRTG</sequence>
<evidence type="ECO:0000256" key="2">
    <source>
        <dbReference type="ARBA" id="ARBA00023125"/>
    </source>
</evidence>
<dbReference type="InterPro" id="IPR011991">
    <property type="entry name" value="ArsR-like_HTH"/>
</dbReference>
<dbReference type="Proteomes" id="UP000319486">
    <property type="component" value="Unassembled WGS sequence"/>
</dbReference>
<dbReference type="SMART" id="SM00418">
    <property type="entry name" value="HTH_ARSR"/>
    <property type="match status" value="1"/>
</dbReference>
<dbReference type="InterPro" id="IPR036388">
    <property type="entry name" value="WH-like_DNA-bd_sf"/>
</dbReference>
<dbReference type="SUPFAM" id="SSF46785">
    <property type="entry name" value="Winged helix' DNA-binding domain"/>
    <property type="match status" value="1"/>
</dbReference>
<dbReference type="PROSITE" id="PS50987">
    <property type="entry name" value="HTH_ARSR_2"/>
    <property type="match status" value="1"/>
</dbReference>
<gene>
    <name evidence="5" type="ORF">EAH88_00905</name>
</gene>
<feature type="domain" description="HTH arsR-type" evidence="4">
    <location>
        <begin position="11"/>
        <end position="108"/>
    </location>
</feature>
<dbReference type="InterPro" id="IPR036390">
    <property type="entry name" value="WH_DNA-bd_sf"/>
</dbReference>
<dbReference type="AlphaFoldDB" id="A0A502CJH9"/>
<dbReference type="InterPro" id="IPR001845">
    <property type="entry name" value="HTH_ArsR_DNA-bd_dom"/>
</dbReference>
<accession>A0A502CJH9</accession>